<comment type="function">
    <text evidence="9">Acts as a magnesium transporter.</text>
</comment>
<keyword evidence="6 9" id="KW-1133">Transmembrane helix</keyword>
<dbReference type="Pfam" id="PF00571">
    <property type="entry name" value="CBS"/>
    <property type="match status" value="2"/>
</dbReference>
<dbReference type="CDD" id="cd04606">
    <property type="entry name" value="CBS_pair_Mg_transporter"/>
    <property type="match status" value="1"/>
</dbReference>
<keyword evidence="9" id="KW-1003">Cell membrane</keyword>
<keyword evidence="3 9" id="KW-0813">Transport</keyword>
<keyword evidence="7 9" id="KW-0472">Membrane</keyword>
<keyword evidence="8" id="KW-0129">CBS domain</keyword>
<evidence type="ECO:0000256" key="6">
    <source>
        <dbReference type="ARBA" id="ARBA00022989"/>
    </source>
</evidence>
<feature type="transmembrane region" description="Helical" evidence="9">
    <location>
        <begin position="364"/>
        <end position="383"/>
    </location>
</feature>
<dbReference type="Pfam" id="PF01769">
    <property type="entry name" value="MgtE"/>
    <property type="match status" value="1"/>
</dbReference>
<dbReference type="Gene3D" id="1.25.60.10">
    <property type="entry name" value="MgtE N-terminal domain-like"/>
    <property type="match status" value="1"/>
</dbReference>
<sequence length="453" mass="49644">MSEISIDTLKTMLANLDDAKKYQSLRDVMETLPAPDLAAVFEDLPAEKLPVLFRLCPKDLAADVFTELAPETQQKLIDGLTDTELKAVVDELFVDDATDLVEEMPANVVKRILGQADPTTRRMINELLKYPEDSAGGVMTTELMELRPDMTVAQAMEAIRRNGFDKETINNCYVTDDSRRLIGVVSLRALVLAKNTEEPIKDLMDSNVVSVSTTTDQEDVSNLFEKYGFLAIPVVDAENRLVGIVTIDDAISILQDEASEDIAKMNAIGPSDKPYFKQSMWDLYKSRAPWLLFLMISATFSSMVIRGYEDALAAVTVLTAYIPMLTDAGGNAGSQSTSTIIRGMAVGDIQPHDLPRILWRESRVALLCGGTLAVCNFVKLLVFDRIAAPVALVVCLTLICTVLLSQLIGGILPVAAEKLHVDPAVMASPLITTIVDTTTLLIYFNIAKMLLHL</sequence>
<dbReference type="GO" id="GO:0015095">
    <property type="term" value="F:magnesium ion transmembrane transporter activity"/>
    <property type="evidence" value="ECO:0007669"/>
    <property type="project" value="UniProtKB-UniRule"/>
</dbReference>
<dbReference type="Gene3D" id="1.10.357.20">
    <property type="entry name" value="SLC41 divalent cation transporters, integral membrane domain"/>
    <property type="match status" value="1"/>
</dbReference>
<dbReference type="InterPro" id="IPR036739">
    <property type="entry name" value="SLC41_membr_dom_sf"/>
</dbReference>
<keyword evidence="4 9" id="KW-0812">Transmembrane</keyword>
<dbReference type="SUPFAM" id="SSF54631">
    <property type="entry name" value="CBS-domain pair"/>
    <property type="match status" value="1"/>
</dbReference>
<dbReference type="SMART" id="SM00924">
    <property type="entry name" value="MgtE_N"/>
    <property type="match status" value="1"/>
</dbReference>
<dbReference type="AlphaFoldDB" id="A0A2A6ZEV9"/>
<comment type="subcellular location">
    <subcellularLocation>
        <location evidence="9">Cell membrane</location>
        <topology evidence="9">Multi-pass membrane protein</topology>
    </subcellularLocation>
    <subcellularLocation>
        <location evidence="1">Membrane</location>
        <topology evidence="1">Multi-pass membrane protein</topology>
    </subcellularLocation>
</comment>
<feature type="domain" description="CBS" evidence="10">
    <location>
        <begin position="204"/>
        <end position="260"/>
    </location>
</feature>
<keyword evidence="12" id="KW-1185">Reference proteome</keyword>
<dbReference type="InterPro" id="IPR006669">
    <property type="entry name" value="MgtE_transporter"/>
</dbReference>
<proteinExistence type="inferred from homology"/>
<dbReference type="SMART" id="SM00116">
    <property type="entry name" value="CBS"/>
    <property type="match status" value="2"/>
</dbReference>
<dbReference type="SUPFAM" id="SSF158791">
    <property type="entry name" value="MgtE N-terminal domain-like"/>
    <property type="match status" value="1"/>
</dbReference>
<evidence type="ECO:0000256" key="8">
    <source>
        <dbReference type="PROSITE-ProRule" id="PRU00703"/>
    </source>
</evidence>
<evidence type="ECO:0000259" key="10">
    <source>
        <dbReference type="PROSITE" id="PS51371"/>
    </source>
</evidence>
<dbReference type="InterPro" id="IPR000644">
    <property type="entry name" value="CBS_dom"/>
</dbReference>
<accession>A0A2A6ZEV9</accession>
<dbReference type="SUPFAM" id="SSF161093">
    <property type="entry name" value="MgtE membrane domain-like"/>
    <property type="match status" value="1"/>
</dbReference>
<protein>
    <recommendedName>
        <fullName evidence="9">Magnesium transporter MgtE</fullName>
    </recommendedName>
</protein>
<dbReference type="EMBL" id="NMTQ01000009">
    <property type="protein sequence ID" value="PDX59889.1"/>
    <property type="molecule type" value="Genomic_DNA"/>
</dbReference>
<dbReference type="NCBIfam" id="TIGR00400">
    <property type="entry name" value="mgtE"/>
    <property type="match status" value="1"/>
</dbReference>
<evidence type="ECO:0000256" key="3">
    <source>
        <dbReference type="ARBA" id="ARBA00022448"/>
    </source>
</evidence>
<keyword evidence="5 9" id="KW-0460">Magnesium</keyword>
<evidence type="ECO:0000256" key="5">
    <source>
        <dbReference type="ARBA" id="ARBA00022842"/>
    </source>
</evidence>
<dbReference type="Gene3D" id="3.10.580.10">
    <property type="entry name" value="CBS-domain"/>
    <property type="match status" value="1"/>
</dbReference>
<evidence type="ECO:0000313" key="12">
    <source>
        <dbReference type="Proteomes" id="UP000220752"/>
    </source>
</evidence>
<comment type="caution">
    <text evidence="11">The sequence shown here is derived from an EMBL/GenBank/DDBJ whole genome shotgun (WGS) entry which is preliminary data.</text>
</comment>
<comment type="subunit">
    <text evidence="9">Homodimer.</text>
</comment>
<dbReference type="InterPro" id="IPR046342">
    <property type="entry name" value="CBS_dom_sf"/>
</dbReference>
<reference evidence="11 12" key="1">
    <citation type="journal article" date="2017" name="Front. Microbiol.">
        <title>New Insights into the Diversity of the Genus Faecalibacterium.</title>
        <authorList>
            <person name="Benevides L."/>
            <person name="Burman S."/>
            <person name="Martin R."/>
            <person name="Robert V."/>
            <person name="Thomas M."/>
            <person name="Miquel S."/>
            <person name="Chain F."/>
            <person name="Sokol H."/>
            <person name="Bermudez-Humaran L.G."/>
            <person name="Morrison M."/>
            <person name="Langella P."/>
            <person name="Azevedo V.A."/>
            <person name="Chatel J.M."/>
            <person name="Soares S."/>
        </authorList>
    </citation>
    <scope>NUCLEOTIDE SEQUENCE [LARGE SCALE GENOMIC DNA]</scope>
    <source>
        <strain evidence="12">CNCM I-4540</strain>
    </source>
</reference>
<dbReference type="InterPro" id="IPR006668">
    <property type="entry name" value="Mg_transptr_MgtE_intracell_dom"/>
</dbReference>
<feature type="transmembrane region" description="Helical" evidence="9">
    <location>
        <begin position="390"/>
        <end position="412"/>
    </location>
</feature>
<dbReference type="PANTHER" id="PTHR43773">
    <property type="entry name" value="MAGNESIUM TRANSPORTER MGTE"/>
    <property type="match status" value="1"/>
</dbReference>
<evidence type="ECO:0000256" key="2">
    <source>
        <dbReference type="ARBA" id="ARBA00009749"/>
    </source>
</evidence>
<feature type="transmembrane region" description="Helical" evidence="9">
    <location>
        <begin position="424"/>
        <end position="446"/>
    </location>
</feature>
<dbReference type="GO" id="GO:0005886">
    <property type="term" value="C:plasma membrane"/>
    <property type="evidence" value="ECO:0007669"/>
    <property type="project" value="UniProtKB-SubCell"/>
</dbReference>
<feature type="domain" description="CBS" evidence="10">
    <location>
        <begin position="139"/>
        <end position="203"/>
    </location>
</feature>
<evidence type="ECO:0000256" key="4">
    <source>
        <dbReference type="ARBA" id="ARBA00022692"/>
    </source>
</evidence>
<evidence type="ECO:0000313" key="11">
    <source>
        <dbReference type="EMBL" id="PDX59889.1"/>
    </source>
</evidence>
<organism evidence="11 12">
    <name type="scientific">Faecalibacterium langellae</name>
    <dbReference type="NCBI Taxonomy" id="3435293"/>
    <lineage>
        <taxon>Bacteria</taxon>
        <taxon>Bacillati</taxon>
        <taxon>Bacillota</taxon>
        <taxon>Clostridia</taxon>
        <taxon>Eubacteriales</taxon>
        <taxon>Oscillospiraceae</taxon>
        <taxon>Faecalibacterium</taxon>
    </lineage>
</organism>
<comment type="similarity">
    <text evidence="2 9">Belongs to the SLC41A transporter family.</text>
</comment>
<evidence type="ECO:0000256" key="7">
    <source>
        <dbReference type="ARBA" id="ARBA00023136"/>
    </source>
</evidence>
<dbReference type="Proteomes" id="UP000220752">
    <property type="component" value="Unassembled WGS sequence"/>
</dbReference>
<comment type="caution">
    <text evidence="9">Lacks conserved residue(s) required for the propagation of feature annotation.</text>
</comment>
<dbReference type="InterPro" id="IPR038076">
    <property type="entry name" value="MgtE_N_sf"/>
</dbReference>
<evidence type="ECO:0000256" key="9">
    <source>
        <dbReference type="RuleBase" id="RU362011"/>
    </source>
</evidence>
<dbReference type="PROSITE" id="PS51371">
    <property type="entry name" value="CBS"/>
    <property type="match status" value="2"/>
</dbReference>
<dbReference type="Pfam" id="PF03448">
    <property type="entry name" value="MgtE_N"/>
    <property type="match status" value="1"/>
</dbReference>
<name>A0A2A6ZEV9_9FIRM</name>
<dbReference type="GO" id="GO:0046872">
    <property type="term" value="F:metal ion binding"/>
    <property type="evidence" value="ECO:0007669"/>
    <property type="project" value="UniProtKB-KW"/>
</dbReference>
<dbReference type="PANTHER" id="PTHR43773:SF1">
    <property type="entry name" value="MAGNESIUM TRANSPORTER MGTE"/>
    <property type="match status" value="1"/>
</dbReference>
<dbReference type="InterPro" id="IPR006667">
    <property type="entry name" value="SLC41_membr_dom"/>
</dbReference>
<keyword evidence="9" id="KW-0479">Metal-binding</keyword>
<gene>
    <name evidence="11" type="primary">mgtE</name>
    <name evidence="11" type="ORF">CGS46_00730</name>
</gene>
<evidence type="ECO:0000256" key="1">
    <source>
        <dbReference type="ARBA" id="ARBA00004141"/>
    </source>
</evidence>